<dbReference type="PANTHER" id="PTHR24303">
    <property type="entry name" value="HEME-BINDING MONOOXYGENASE FAMILY"/>
    <property type="match status" value="1"/>
</dbReference>
<dbReference type="InterPro" id="IPR036396">
    <property type="entry name" value="Cyt_P450_sf"/>
</dbReference>
<dbReference type="PANTHER" id="PTHR24303:SF31">
    <property type="entry name" value="CYTOCHROME P450 307A1-RELATED"/>
    <property type="match status" value="1"/>
</dbReference>
<keyword evidence="8" id="KW-1185">Reference proteome</keyword>
<evidence type="ECO:0000313" key="8">
    <source>
        <dbReference type="Proteomes" id="UP001055219"/>
    </source>
</evidence>
<dbReference type="GO" id="GO:0005506">
    <property type="term" value="F:iron ion binding"/>
    <property type="evidence" value="ECO:0007669"/>
    <property type="project" value="InterPro"/>
</dbReference>
<dbReference type="GO" id="GO:0020037">
    <property type="term" value="F:heme binding"/>
    <property type="evidence" value="ECO:0007669"/>
    <property type="project" value="InterPro"/>
</dbReference>
<reference evidence="7" key="1">
    <citation type="journal article" date="2021" name="J Fungi (Basel)">
        <title>Genomic and Metabolomic Analyses of the Marine Fungus Emericellopsis cladophorae: Insights into Saltwater Adaptability Mechanisms and Its Biosynthetic Potential.</title>
        <authorList>
            <person name="Goncalves M.F.M."/>
            <person name="Hilario S."/>
            <person name="Van de Peer Y."/>
            <person name="Esteves A.C."/>
            <person name="Alves A."/>
        </authorList>
    </citation>
    <scope>NUCLEOTIDE SEQUENCE</scope>
    <source>
        <strain evidence="7">MUM 19.33</strain>
    </source>
</reference>
<organism evidence="7 8">
    <name type="scientific">Emericellopsis cladophorae</name>
    <dbReference type="NCBI Taxonomy" id="2686198"/>
    <lineage>
        <taxon>Eukaryota</taxon>
        <taxon>Fungi</taxon>
        <taxon>Dikarya</taxon>
        <taxon>Ascomycota</taxon>
        <taxon>Pezizomycotina</taxon>
        <taxon>Sordariomycetes</taxon>
        <taxon>Hypocreomycetidae</taxon>
        <taxon>Hypocreales</taxon>
        <taxon>Bionectriaceae</taxon>
        <taxon>Emericellopsis</taxon>
    </lineage>
</organism>
<dbReference type="OrthoDB" id="2789670at2759"/>
<proteinExistence type="predicted"/>
<dbReference type="InterPro" id="IPR001128">
    <property type="entry name" value="Cyt_P450"/>
</dbReference>
<dbReference type="GeneID" id="75826995"/>
<reference evidence="7" key="2">
    <citation type="submission" date="2022-07" db="EMBL/GenBank/DDBJ databases">
        <authorList>
            <person name="Goncalves M.F.M."/>
            <person name="Hilario S."/>
            <person name="Van De Peer Y."/>
            <person name="Esteves A.C."/>
            <person name="Alves A."/>
        </authorList>
    </citation>
    <scope>NUCLEOTIDE SEQUENCE</scope>
    <source>
        <strain evidence="7">MUM 19.33</strain>
    </source>
</reference>
<sequence>MVLKAEVFDAISRILNTVNGGVLWKGAAVPGPRWKWSIGQFKDKFMNGRASSEEWCRYGPVYRIWAGAQPEIVLTTPEDIRTFHTDSAEHGKPLNVHWGWFFGQLLGRGVGLISDNDWKNLRRIVDPPFRHSAVVSRAPLTNAEAKRFVDTLGQTAITGREKLDQTRFSIHAATSFMKFPFFFASEVIYGRLSDSEKHRLWELAEKRLALTPYLFKGAIYRTPWFKWWNGAAYRQLRAFTNDWSSFNKEMASTRKEQGVITPISSYYDELQQGSASQDEILHTIDEMLFANLDVTTHVITWFVTLVAEHLEVKQALREEVEANKDNMEEYIAKTNTHLHRCFYESLRLRPLTIFSIGESAQSVKNFRGILVKPKTMVLVDTLAINVRNPFWGSDRNTYNPDRFKTVKQTEVSGRIP</sequence>
<evidence type="ECO:0000256" key="4">
    <source>
        <dbReference type="ARBA" id="ARBA00023004"/>
    </source>
</evidence>
<keyword evidence="2" id="KW-0479">Metal-binding</keyword>
<dbReference type="GO" id="GO:0004497">
    <property type="term" value="F:monooxygenase activity"/>
    <property type="evidence" value="ECO:0007669"/>
    <property type="project" value="UniProtKB-KW"/>
</dbReference>
<dbReference type="Proteomes" id="UP001055219">
    <property type="component" value="Unassembled WGS sequence"/>
</dbReference>
<evidence type="ECO:0000256" key="2">
    <source>
        <dbReference type="ARBA" id="ARBA00022723"/>
    </source>
</evidence>
<feature type="coiled-coil region" evidence="6">
    <location>
        <begin position="306"/>
        <end position="333"/>
    </location>
</feature>
<protein>
    <submittedName>
        <fullName evidence="7">Uncharacterized protein</fullName>
    </submittedName>
</protein>
<evidence type="ECO:0000313" key="7">
    <source>
        <dbReference type="EMBL" id="KAI6778358.1"/>
    </source>
</evidence>
<dbReference type="EMBL" id="JAGIXG020000070">
    <property type="protein sequence ID" value="KAI6778358.1"/>
    <property type="molecule type" value="Genomic_DNA"/>
</dbReference>
<comment type="cofactor">
    <cofactor evidence="1">
        <name>heme</name>
        <dbReference type="ChEBI" id="CHEBI:30413"/>
    </cofactor>
</comment>
<gene>
    <name evidence="7" type="ORF">J7T54_000476</name>
</gene>
<name>A0A9P9XVG2_9HYPO</name>
<dbReference type="Gene3D" id="1.10.630.10">
    <property type="entry name" value="Cytochrome P450"/>
    <property type="match status" value="1"/>
</dbReference>
<keyword evidence="4" id="KW-0408">Iron</keyword>
<keyword evidence="6" id="KW-0175">Coiled coil</keyword>
<dbReference type="GO" id="GO:0016705">
    <property type="term" value="F:oxidoreductase activity, acting on paired donors, with incorporation or reduction of molecular oxygen"/>
    <property type="evidence" value="ECO:0007669"/>
    <property type="project" value="InterPro"/>
</dbReference>
<dbReference type="PRINTS" id="PR00463">
    <property type="entry name" value="EP450I"/>
</dbReference>
<keyword evidence="5" id="KW-0503">Monooxygenase</keyword>
<dbReference type="SUPFAM" id="SSF48264">
    <property type="entry name" value="Cytochrome P450"/>
    <property type="match status" value="1"/>
</dbReference>
<accession>A0A9P9XVG2</accession>
<evidence type="ECO:0000256" key="5">
    <source>
        <dbReference type="ARBA" id="ARBA00023033"/>
    </source>
</evidence>
<dbReference type="Pfam" id="PF00067">
    <property type="entry name" value="p450"/>
    <property type="match status" value="1"/>
</dbReference>
<evidence type="ECO:0000256" key="3">
    <source>
        <dbReference type="ARBA" id="ARBA00023002"/>
    </source>
</evidence>
<dbReference type="InterPro" id="IPR002401">
    <property type="entry name" value="Cyt_P450_E_grp-I"/>
</dbReference>
<comment type="caution">
    <text evidence="7">The sequence shown here is derived from an EMBL/GenBank/DDBJ whole genome shotgun (WGS) entry which is preliminary data.</text>
</comment>
<dbReference type="RefSeq" id="XP_051359214.1">
    <property type="nucleotide sequence ID" value="XM_051509792.1"/>
</dbReference>
<evidence type="ECO:0000256" key="6">
    <source>
        <dbReference type="SAM" id="Coils"/>
    </source>
</evidence>
<evidence type="ECO:0000256" key="1">
    <source>
        <dbReference type="ARBA" id="ARBA00001971"/>
    </source>
</evidence>
<dbReference type="AlphaFoldDB" id="A0A9P9XVG2"/>
<keyword evidence="3" id="KW-0560">Oxidoreductase</keyword>